<protein>
    <recommendedName>
        <fullName evidence="2">MADF domain-containing protein</fullName>
    </recommendedName>
</protein>
<dbReference type="PANTHER" id="PTHR12243">
    <property type="entry name" value="MADF DOMAIN TRANSCRIPTION FACTOR"/>
    <property type="match status" value="1"/>
</dbReference>
<dbReference type="InterPro" id="IPR006578">
    <property type="entry name" value="MADF-dom"/>
</dbReference>
<proteinExistence type="predicted"/>
<dbReference type="Proteomes" id="UP001196413">
    <property type="component" value="Unassembled WGS sequence"/>
</dbReference>
<evidence type="ECO:0000259" key="2">
    <source>
        <dbReference type="PROSITE" id="PS51029"/>
    </source>
</evidence>
<dbReference type="Pfam" id="PF10545">
    <property type="entry name" value="MADF_DNA_bdg"/>
    <property type="match status" value="1"/>
</dbReference>
<keyword evidence="4" id="KW-1185">Reference proteome</keyword>
<comment type="caution">
    <text evidence="3">The sequence shown here is derived from an EMBL/GenBank/DDBJ whole genome shotgun (WGS) entry which is preliminary data.</text>
</comment>
<evidence type="ECO:0000256" key="1">
    <source>
        <dbReference type="SAM" id="MobiDB-lite"/>
    </source>
</evidence>
<organism evidence="3 4">
    <name type="scientific">Parelaphostrongylus tenuis</name>
    <name type="common">Meningeal worm</name>
    <dbReference type="NCBI Taxonomy" id="148309"/>
    <lineage>
        <taxon>Eukaryota</taxon>
        <taxon>Metazoa</taxon>
        <taxon>Ecdysozoa</taxon>
        <taxon>Nematoda</taxon>
        <taxon>Chromadorea</taxon>
        <taxon>Rhabditida</taxon>
        <taxon>Rhabditina</taxon>
        <taxon>Rhabditomorpha</taxon>
        <taxon>Strongyloidea</taxon>
        <taxon>Metastrongylidae</taxon>
        <taxon>Parelaphostrongylus</taxon>
    </lineage>
</organism>
<evidence type="ECO:0000313" key="3">
    <source>
        <dbReference type="EMBL" id="KAJ1349022.1"/>
    </source>
</evidence>
<dbReference type="InterPro" id="IPR039353">
    <property type="entry name" value="TF_Adf1"/>
</dbReference>
<evidence type="ECO:0000313" key="4">
    <source>
        <dbReference type="Proteomes" id="UP001196413"/>
    </source>
</evidence>
<dbReference type="EMBL" id="JAHQIW010000601">
    <property type="protein sequence ID" value="KAJ1349022.1"/>
    <property type="molecule type" value="Genomic_DNA"/>
</dbReference>
<dbReference type="AlphaFoldDB" id="A0AAD5LYH8"/>
<reference evidence="3" key="1">
    <citation type="submission" date="2021-06" db="EMBL/GenBank/DDBJ databases">
        <title>Parelaphostrongylus tenuis whole genome reference sequence.</title>
        <authorList>
            <person name="Garwood T.J."/>
            <person name="Larsen P.A."/>
            <person name="Fountain-Jones N.M."/>
            <person name="Garbe J.R."/>
            <person name="Macchietto M.G."/>
            <person name="Kania S.A."/>
            <person name="Gerhold R.W."/>
            <person name="Richards J.E."/>
            <person name="Wolf T.M."/>
        </authorList>
    </citation>
    <scope>NUCLEOTIDE SEQUENCE</scope>
    <source>
        <strain evidence="3">MNPRO001-30</strain>
        <tissue evidence="3">Meninges</tissue>
    </source>
</reference>
<sequence>MFLDSVCGRGSRAATREYVAAEWPDCECVSTATNRSTHCIVVSHGNALICRLIIVMKPKTALIDLVPSEEWDAKSKVTLIHCYRDEPVLWNVSVGFRSDAERRQYHSEAWIRIEQRMNTMGYTFELPQLKRKMKQLRDQFIRENKMFENHSSKWQFYEEMRFLNQEAELSSGCPISFVDSSPLKQSTIEESQSISVFDRLAKEQEAAFQKKTSFHGGESTSPEMEIKSEILDDGRAPHTVQEKSGVMVSSSGIVLSETVMDELLRLCLSHKDIILNDASDEEAKDLAWNGIHEFVQGITTVTPPIDELKEVFRRKLVHISDIVAKHTKADVFSVHGFTRYIQSIVDKCLPEERYSAKERELGTYVLRKSFSQYEPTPPLAKKSRMTNGSVEDYEDISRLESPSRNGAKALSRGDNSQRGSCSCHIGDDCLKNTILEMMKAQSVYFTAAAEAQREQVRFLAALGEVLNRVSVNLQPRTSE</sequence>
<accession>A0AAD5LYH8</accession>
<dbReference type="PANTHER" id="PTHR12243:SF67">
    <property type="entry name" value="COREPRESSOR OF PANGOLIN, ISOFORM A-RELATED"/>
    <property type="match status" value="1"/>
</dbReference>
<dbReference type="SMART" id="SM00595">
    <property type="entry name" value="MADF"/>
    <property type="match status" value="1"/>
</dbReference>
<name>A0AAD5LYH8_PARTN</name>
<gene>
    <name evidence="3" type="ORF">KIN20_004464</name>
</gene>
<dbReference type="PROSITE" id="PS51029">
    <property type="entry name" value="MADF"/>
    <property type="match status" value="1"/>
</dbReference>
<feature type="domain" description="MADF" evidence="2">
    <location>
        <begin position="78"/>
        <end position="168"/>
    </location>
</feature>
<feature type="region of interest" description="Disordered" evidence="1">
    <location>
        <begin position="375"/>
        <end position="420"/>
    </location>
</feature>